<comment type="caution">
    <text evidence="2">The sequence shown here is derived from an EMBL/GenBank/DDBJ whole genome shotgun (WGS) entry which is preliminary data.</text>
</comment>
<dbReference type="InterPro" id="IPR006680">
    <property type="entry name" value="Amidohydro-rel"/>
</dbReference>
<name>A0A9W4IFL9_PENOL</name>
<sequence length="423" mass="47090">MENLDILRNLVQSHPHIDSHAQNLLKKESIDEYLDKFLGHSTSKANGIALLKARTGFPFMRATRQLSELYGSPCADWPDAISAHSEFVNTDYEGLIRRSLVGTQALILDDLFDEYEETESFNLHDSFTASPTKRIVQIEALAESAILQVAKSERKPDESVWNNFRQRFLDAVSSAMEDPNVVGFKSVVCSRTGLGVDPYSSDDTTLAGSLVRTLDSGTTRSGFTVEDKPICDWIVQQTLKAISLGRYSGVGKPLQFDTGFGDDSTVLEGANPTNLQPLIDKYSNADMVLLHSAYPFTREAGCLASVHPNVYLSLGGPFPMISREGQEKIIRESLELTPTNRLLWSSDGRFHPETFWLANVQFRRALEMVLVDYVQHDDLGVRQAMDIAVNILFSNANQLYSLNLSPNIAPEARDEMMGNTSRT</sequence>
<dbReference type="PANTHER" id="PTHR43383:SF2">
    <property type="entry name" value="AMIDOHYDROLASE 2 FAMILY PROTEIN"/>
    <property type="match status" value="1"/>
</dbReference>
<dbReference type="Gene3D" id="3.20.20.140">
    <property type="entry name" value="Metal-dependent hydrolases"/>
    <property type="match status" value="1"/>
</dbReference>
<feature type="domain" description="Amidohydrolase-related" evidence="1">
    <location>
        <begin position="253"/>
        <end position="357"/>
    </location>
</feature>
<organism evidence="2 3">
    <name type="scientific">Penicillium olsonii</name>
    <dbReference type="NCBI Taxonomy" id="99116"/>
    <lineage>
        <taxon>Eukaryota</taxon>
        <taxon>Fungi</taxon>
        <taxon>Dikarya</taxon>
        <taxon>Ascomycota</taxon>
        <taxon>Pezizomycotina</taxon>
        <taxon>Eurotiomycetes</taxon>
        <taxon>Eurotiomycetidae</taxon>
        <taxon>Eurotiales</taxon>
        <taxon>Aspergillaceae</taxon>
        <taxon>Penicillium</taxon>
    </lineage>
</organism>
<dbReference type="OrthoDB" id="3364440at2759"/>
<keyword evidence="3" id="KW-1185">Reference proteome</keyword>
<protein>
    <recommendedName>
        <fullName evidence="1">Amidohydrolase-related domain-containing protein</fullName>
    </recommendedName>
</protein>
<dbReference type="AlphaFoldDB" id="A0A9W4IFL9"/>
<dbReference type="Pfam" id="PF04909">
    <property type="entry name" value="Amidohydro_2"/>
    <property type="match status" value="1"/>
</dbReference>
<evidence type="ECO:0000313" key="2">
    <source>
        <dbReference type="EMBL" id="CAG8290363.1"/>
    </source>
</evidence>
<proteinExistence type="predicted"/>
<dbReference type="PANTHER" id="PTHR43383">
    <property type="entry name" value="NODULIN 6"/>
    <property type="match status" value="1"/>
</dbReference>
<evidence type="ECO:0000259" key="1">
    <source>
        <dbReference type="Pfam" id="PF04909"/>
    </source>
</evidence>
<dbReference type="SUPFAM" id="SSF51556">
    <property type="entry name" value="Metallo-dependent hydrolases"/>
    <property type="match status" value="1"/>
</dbReference>
<dbReference type="InterPro" id="IPR032466">
    <property type="entry name" value="Metal_Hydrolase"/>
</dbReference>
<dbReference type="GO" id="GO:0016787">
    <property type="term" value="F:hydrolase activity"/>
    <property type="evidence" value="ECO:0007669"/>
    <property type="project" value="InterPro"/>
</dbReference>
<evidence type="ECO:0000313" key="3">
    <source>
        <dbReference type="Proteomes" id="UP001153618"/>
    </source>
</evidence>
<dbReference type="EMBL" id="CAJVOS010000104">
    <property type="protein sequence ID" value="CAG8290363.1"/>
    <property type="molecule type" value="Genomic_DNA"/>
</dbReference>
<dbReference type="Proteomes" id="UP001153618">
    <property type="component" value="Unassembled WGS sequence"/>
</dbReference>
<gene>
    <name evidence="2" type="ORF">POLS_LOCUS9676</name>
</gene>
<accession>A0A9W4IFL9</accession>
<reference evidence="2" key="1">
    <citation type="submission" date="2021-07" db="EMBL/GenBank/DDBJ databases">
        <authorList>
            <person name="Branca A.L. A."/>
        </authorList>
    </citation>
    <scope>NUCLEOTIDE SEQUENCE</scope>
</reference>